<sequence>MKHLNLILALLCLVVWASLYIVYYKEQLIPWAVNRFTRDKMPKDTEIKDGYFSDGLAVPFRENLYPSKKPTQAGKEQNTEPPPQQPQKHDAEGDAPPPPHQP</sequence>
<dbReference type="Proteomes" id="UP001165648">
    <property type="component" value="Unassembled WGS sequence"/>
</dbReference>
<name>A0ABT3W4E4_9PROT</name>
<feature type="region of interest" description="Disordered" evidence="1">
    <location>
        <begin position="63"/>
        <end position="102"/>
    </location>
</feature>
<reference evidence="2 3" key="1">
    <citation type="submission" date="2022-07" db="EMBL/GenBank/DDBJ databases">
        <title>Bombella genomes.</title>
        <authorList>
            <person name="Harer L."/>
            <person name="Styblova S."/>
            <person name="Ehrmann M."/>
        </authorList>
    </citation>
    <scope>NUCLEOTIDE SEQUENCE [LARGE SCALE GENOMIC DNA]</scope>
    <source>
        <strain evidence="2 3">TMW 2.2558</strain>
    </source>
</reference>
<keyword evidence="3" id="KW-1185">Reference proteome</keyword>
<dbReference type="RefSeq" id="WP_266106243.1">
    <property type="nucleotide sequence ID" value="NZ_JANIDW010000001.1"/>
</dbReference>
<gene>
    <name evidence="2" type="ORF">NQF64_01500</name>
</gene>
<accession>A0ABT3W4E4</accession>
<comment type="caution">
    <text evidence="2">The sequence shown here is derived from an EMBL/GenBank/DDBJ whole genome shotgun (WGS) entry which is preliminary data.</text>
</comment>
<proteinExistence type="predicted"/>
<protein>
    <submittedName>
        <fullName evidence="2">Uncharacterized protein</fullName>
    </submittedName>
</protein>
<evidence type="ECO:0000256" key="1">
    <source>
        <dbReference type="SAM" id="MobiDB-lite"/>
    </source>
</evidence>
<organism evidence="2 3">
    <name type="scientific">Bombella saccharophila</name>
    <dbReference type="NCBI Taxonomy" id="2967338"/>
    <lineage>
        <taxon>Bacteria</taxon>
        <taxon>Pseudomonadati</taxon>
        <taxon>Pseudomonadota</taxon>
        <taxon>Alphaproteobacteria</taxon>
        <taxon>Acetobacterales</taxon>
        <taxon>Acetobacteraceae</taxon>
        <taxon>Bombella</taxon>
    </lineage>
</organism>
<dbReference type="EMBL" id="JANIDW010000001">
    <property type="protein sequence ID" value="MCX5613927.1"/>
    <property type="molecule type" value="Genomic_DNA"/>
</dbReference>
<evidence type="ECO:0000313" key="2">
    <source>
        <dbReference type="EMBL" id="MCX5613927.1"/>
    </source>
</evidence>
<evidence type="ECO:0000313" key="3">
    <source>
        <dbReference type="Proteomes" id="UP001165648"/>
    </source>
</evidence>